<name>A0A4R4XD14_9ACTN</name>
<dbReference type="Pfam" id="PF08450">
    <property type="entry name" value="SGL"/>
    <property type="match status" value="1"/>
</dbReference>
<reference evidence="4 5" key="1">
    <citation type="submission" date="2019-02" db="EMBL/GenBank/DDBJ databases">
        <title>Draft genome sequences of novel Actinobacteria.</title>
        <authorList>
            <person name="Sahin N."/>
            <person name="Ay H."/>
            <person name="Saygin H."/>
        </authorList>
    </citation>
    <scope>NUCLEOTIDE SEQUENCE [LARGE SCALE GENOMIC DNA]</scope>
    <source>
        <strain evidence="4 5">16K104</strain>
    </source>
</reference>
<evidence type="ECO:0000313" key="4">
    <source>
        <dbReference type="EMBL" id="TDD28553.1"/>
    </source>
</evidence>
<dbReference type="PANTHER" id="PTHR10907:SF47">
    <property type="entry name" value="REGUCALCIN"/>
    <property type="match status" value="1"/>
</dbReference>
<dbReference type="GO" id="GO:0005509">
    <property type="term" value="F:calcium ion binding"/>
    <property type="evidence" value="ECO:0007669"/>
    <property type="project" value="TreeGrafter"/>
</dbReference>
<comment type="caution">
    <text evidence="4">The sequence shown here is derived from an EMBL/GenBank/DDBJ whole genome shotgun (WGS) entry which is preliminary data.</text>
</comment>
<accession>A0A4R4XD14</accession>
<organism evidence="4 5">
    <name type="scientific">Kribbella turkmenica</name>
    <dbReference type="NCBI Taxonomy" id="2530375"/>
    <lineage>
        <taxon>Bacteria</taxon>
        <taxon>Bacillati</taxon>
        <taxon>Actinomycetota</taxon>
        <taxon>Actinomycetes</taxon>
        <taxon>Propionibacteriales</taxon>
        <taxon>Kribbellaceae</taxon>
        <taxon>Kribbella</taxon>
    </lineage>
</organism>
<feature type="domain" description="SMP-30/Gluconolactonase/LRE-like region" evidence="3">
    <location>
        <begin position="20"/>
        <end position="124"/>
    </location>
</feature>
<gene>
    <name evidence="4" type="ORF">E1218_06970</name>
</gene>
<keyword evidence="5" id="KW-1185">Reference proteome</keyword>
<dbReference type="RefSeq" id="WP_132317458.1">
    <property type="nucleotide sequence ID" value="NZ_SMKR01000020.1"/>
</dbReference>
<evidence type="ECO:0000259" key="3">
    <source>
        <dbReference type="Pfam" id="PF08450"/>
    </source>
</evidence>
<dbReference type="EMBL" id="SMKR01000020">
    <property type="protein sequence ID" value="TDD28553.1"/>
    <property type="molecule type" value="Genomic_DNA"/>
</dbReference>
<dbReference type="InterPro" id="IPR011042">
    <property type="entry name" value="6-blade_b-propeller_TolB-like"/>
</dbReference>
<feature type="region of interest" description="Disordered" evidence="2">
    <location>
        <begin position="140"/>
        <end position="185"/>
    </location>
</feature>
<sequence length="185" mass="19869">MPRKPHDQAYPDVDQASGTEGNRGPNFSPDGRTLYFVDTLPHRRLEAITLYDGTPGERSTIAEISGGNPDRLVLDEGCVWVAVWDASELRRYAPTGELLARVELPVPKPTAVCFQGGTLVITTASLGLGRPPAGITCSLPTSASPARRTVPGSGGLRPNTSRGRWCRPRTTVSASRARSVPRRPV</sequence>
<dbReference type="Proteomes" id="UP000295172">
    <property type="component" value="Unassembled WGS sequence"/>
</dbReference>
<evidence type="ECO:0000256" key="2">
    <source>
        <dbReference type="SAM" id="MobiDB-lite"/>
    </source>
</evidence>
<dbReference type="GO" id="GO:0019853">
    <property type="term" value="P:L-ascorbic acid biosynthetic process"/>
    <property type="evidence" value="ECO:0007669"/>
    <property type="project" value="TreeGrafter"/>
</dbReference>
<dbReference type="GO" id="GO:0004341">
    <property type="term" value="F:gluconolactonase activity"/>
    <property type="evidence" value="ECO:0007669"/>
    <property type="project" value="TreeGrafter"/>
</dbReference>
<dbReference type="InterPro" id="IPR013658">
    <property type="entry name" value="SGL"/>
</dbReference>
<dbReference type="PANTHER" id="PTHR10907">
    <property type="entry name" value="REGUCALCIN"/>
    <property type="match status" value="1"/>
</dbReference>
<evidence type="ECO:0000313" key="5">
    <source>
        <dbReference type="Proteomes" id="UP000295172"/>
    </source>
</evidence>
<evidence type="ECO:0000256" key="1">
    <source>
        <dbReference type="ARBA" id="ARBA00008853"/>
    </source>
</evidence>
<feature type="region of interest" description="Disordered" evidence="2">
    <location>
        <begin position="1"/>
        <end position="30"/>
    </location>
</feature>
<protein>
    <recommendedName>
        <fullName evidence="3">SMP-30/Gluconolactonase/LRE-like region domain-containing protein</fullName>
    </recommendedName>
</protein>
<comment type="similarity">
    <text evidence="1">Belongs to the SMP-30/CGR1 family.</text>
</comment>
<proteinExistence type="inferred from homology"/>
<dbReference type="OrthoDB" id="2633250at2"/>
<dbReference type="AlphaFoldDB" id="A0A4R4XD14"/>
<dbReference type="Gene3D" id="2.120.10.30">
    <property type="entry name" value="TolB, C-terminal domain"/>
    <property type="match status" value="1"/>
</dbReference>
<dbReference type="SUPFAM" id="SSF63829">
    <property type="entry name" value="Calcium-dependent phosphotriesterase"/>
    <property type="match status" value="1"/>
</dbReference>